<dbReference type="SUPFAM" id="SSF48652">
    <property type="entry name" value="Tetraspanin"/>
    <property type="match status" value="1"/>
</dbReference>
<protein>
    <recommendedName>
        <fullName evidence="8">Tetraspanin</fullName>
    </recommendedName>
</protein>
<name>A0AAE0S4Z5_9BIVA</name>
<feature type="transmembrane region" description="Helical" evidence="5">
    <location>
        <begin position="46"/>
        <end position="69"/>
    </location>
</feature>
<keyword evidence="4 5" id="KW-0472">Membrane</keyword>
<dbReference type="PRINTS" id="PR00259">
    <property type="entry name" value="TMFOUR"/>
</dbReference>
<reference evidence="6" key="1">
    <citation type="journal article" date="2021" name="Genome Biol. Evol.">
        <title>A High-Quality Reference Genome for a Parasitic Bivalve with Doubly Uniparental Inheritance (Bivalvia: Unionida).</title>
        <authorList>
            <person name="Smith C.H."/>
        </authorList>
    </citation>
    <scope>NUCLEOTIDE SEQUENCE</scope>
    <source>
        <strain evidence="6">CHS0354</strain>
    </source>
</reference>
<dbReference type="GO" id="GO:0005886">
    <property type="term" value="C:plasma membrane"/>
    <property type="evidence" value="ECO:0007669"/>
    <property type="project" value="TreeGrafter"/>
</dbReference>
<evidence type="ECO:0000256" key="2">
    <source>
        <dbReference type="ARBA" id="ARBA00022692"/>
    </source>
</evidence>
<feature type="transmembrane region" description="Helical" evidence="5">
    <location>
        <begin position="89"/>
        <end position="112"/>
    </location>
</feature>
<dbReference type="PANTHER" id="PTHR19282">
    <property type="entry name" value="TETRASPANIN"/>
    <property type="match status" value="1"/>
</dbReference>
<feature type="transmembrane region" description="Helical" evidence="5">
    <location>
        <begin position="119"/>
        <end position="142"/>
    </location>
</feature>
<accession>A0AAE0S4Z5</accession>
<dbReference type="EMBL" id="JAEAOA010001226">
    <property type="protein sequence ID" value="KAK3585401.1"/>
    <property type="molecule type" value="Genomic_DNA"/>
</dbReference>
<dbReference type="AlphaFoldDB" id="A0AAE0S4Z5"/>
<gene>
    <name evidence="6" type="ORF">CHS0354_020113</name>
</gene>
<organism evidence="6 7">
    <name type="scientific">Potamilus streckersoni</name>
    <dbReference type="NCBI Taxonomy" id="2493646"/>
    <lineage>
        <taxon>Eukaryota</taxon>
        <taxon>Metazoa</taxon>
        <taxon>Spiralia</taxon>
        <taxon>Lophotrochozoa</taxon>
        <taxon>Mollusca</taxon>
        <taxon>Bivalvia</taxon>
        <taxon>Autobranchia</taxon>
        <taxon>Heteroconchia</taxon>
        <taxon>Palaeoheterodonta</taxon>
        <taxon>Unionida</taxon>
        <taxon>Unionoidea</taxon>
        <taxon>Unionidae</taxon>
        <taxon>Ambleminae</taxon>
        <taxon>Lampsilini</taxon>
        <taxon>Potamilus</taxon>
    </lineage>
</organism>
<comment type="caution">
    <text evidence="6">The sequence shown here is derived from an EMBL/GenBank/DDBJ whole genome shotgun (WGS) entry which is preliminary data.</text>
</comment>
<evidence type="ECO:0000313" key="7">
    <source>
        <dbReference type="Proteomes" id="UP001195483"/>
    </source>
</evidence>
<sequence length="316" mass="35270">MSYKSLLRASARVSKSLDYKLSYSVPRGKKSAGTIIMGCNTKVIKAFLAVVNVVYFICGTVLIGVGVWMVVDKVFVSEILGSDLFAVSAYIAIISGVILVIISFLGCGAALAGRRPLCLVYLIILVCMFVLLMMVAVLAAIFQDEMETGMQQRMEITLKEKYGTDPQATESWDILQSKLQCCAVTDRGWSLYYQSRWFQNEAAKNPQSSTQKYVPITCCVYEGALKNYRNAEQCQSWSLGPPNPLHSGSGSAKNDFLFYKGCYTAAREFVFSQSTIMLGIGFSFCFTMLFGMFLSIWLYRRLGQEGRQDFAEDYKD</sequence>
<dbReference type="InterPro" id="IPR008952">
    <property type="entry name" value="Tetraspanin_EC2_sf"/>
</dbReference>
<evidence type="ECO:0008006" key="8">
    <source>
        <dbReference type="Google" id="ProtNLM"/>
    </source>
</evidence>
<keyword evidence="2 5" id="KW-0812">Transmembrane</keyword>
<evidence type="ECO:0000256" key="3">
    <source>
        <dbReference type="ARBA" id="ARBA00022989"/>
    </source>
</evidence>
<evidence type="ECO:0000313" key="6">
    <source>
        <dbReference type="EMBL" id="KAK3585401.1"/>
    </source>
</evidence>
<evidence type="ECO:0000256" key="4">
    <source>
        <dbReference type="ARBA" id="ARBA00023136"/>
    </source>
</evidence>
<dbReference type="PANTHER" id="PTHR19282:SF534">
    <property type="entry name" value="TETRASPANIN FAMILY-RELATED"/>
    <property type="match status" value="1"/>
</dbReference>
<evidence type="ECO:0000256" key="5">
    <source>
        <dbReference type="SAM" id="Phobius"/>
    </source>
</evidence>
<dbReference type="Gene3D" id="1.10.1450.10">
    <property type="entry name" value="Tetraspanin"/>
    <property type="match status" value="1"/>
</dbReference>
<feature type="transmembrane region" description="Helical" evidence="5">
    <location>
        <begin position="276"/>
        <end position="299"/>
    </location>
</feature>
<evidence type="ECO:0000256" key="1">
    <source>
        <dbReference type="ARBA" id="ARBA00004141"/>
    </source>
</evidence>
<keyword evidence="7" id="KW-1185">Reference proteome</keyword>
<dbReference type="Pfam" id="PF00335">
    <property type="entry name" value="Tetraspanin"/>
    <property type="match status" value="1"/>
</dbReference>
<reference evidence="6" key="2">
    <citation type="journal article" date="2021" name="Genome Biol. Evol.">
        <title>Developing a high-quality reference genome for a parasitic bivalve with doubly uniparental inheritance (Bivalvia: Unionida).</title>
        <authorList>
            <person name="Smith C.H."/>
        </authorList>
    </citation>
    <scope>NUCLEOTIDE SEQUENCE</scope>
    <source>
        <strain evidence="6">CHS0354</strain>
        <tissue evidence="6">Mantle</tissue>
    </source>
</reference>
<comment type="subcellular location">
    <subcellularLocation>
        <location evidence="1">Membrane</location>
        <topology evidence="1">Multi-pass membrane protein</topology>
    </subcellularLocation>
</comment>
<dbReference type="Proteomes" id="UP001195483">
    <property type="component" value="Unassembled WGS sequence"/>
</dbReference>
<reference evidence="6" key="3">
    <citation type="submission" date="2023-05" db="EMBL/GenBank/DDBJ databases">
        <authorList>
            <person name="Smith C.H."/>
        </authorList>
    </citation>
    <scope>NUCLEOTIDE SEQUENCE</scope>
    <source>
        <strain evidence="6">CHS0354</strain>
        <tissue evidence="6">Mantle</tissue>
    </source>
</reference>
<proteinExistence type="predicted"/>
<dbReference type="InterPro" id="IPR018499">
    <property type="entry name" value="Tetraspanin/Peripherin"/>
</dbReference>
<keyword evidence="3 5" id="KW-1133">Transmembrane helix</keyword>